<reference evidence="3 4" key="1">
    <citation type="journal article" date="2021" name="Sci. Rep.">
        <title>The distribution of antibiotic resistance genes in chicken gut microbiota commensals.</title>
        <authorList>
            <person name="Juricova H."/>
            <person name="Matiasovicova J."/>
            <person name="Kubasova T."/>
            <person name="Cejkova D."/>
            <person name="Rychlik I."/>
        </authorList>
    </citation>
    <scope>NUCLEOTIDE SEQUENCE [LARGE SCALE GENOMIC DNA]</scope>
    <source>
        <strain evidence="3 4">An574</strain>
    </source>
</reference>
<feature type="compositionally biased region" description="Low complexity" evidence="1">
    <location>
        <begin position="141"/>
        <end position="171"/>
    </location>
</feature>
<evidence type="ECO:0000256" key="2">
    <source>
        <dbReference type="SAM" id="SignalP"/>
    </source>
</evidence>
<proteinExistence type="predicted"/>
<evidence type="ECO:0000313" key="3">
    <source>
        <dbReference type="EMBL" id="MBM6941243.1"/>
    </source>
</evidence>
<evidence type="ECO:0000313" key="4">
    <source>
        <dbReference type="Proteomes" id="UP000785625"/>
    </source>
</evidence>
<gene>
    <name evidence="3" type="ORF">H5975_07190</name>
</gene>
<accession>A0ABS2GZF2</accession>
<dbReference type="RefSeq" id="WP_204785479.1">
    <property type="nucleotide sequence ID" value="NZ_JACJKU010000089.1"/>
</dbReference>
<feature type="signal peptide" evidence="2">
    <location>
        <begin position="1"/>
        <end position="23"/>
    </location>
</feature>
<comment type="caution">
    <text evidence="3">The sequence shown here is derived from an EMBL/GenBank/DDBJ whole genome shotgun (WGS) entry which is preliminary data.</text>
</comment>
<name>A0ABS2GZF2_9LACO</name>
<dbReference type="EMBL" id="JACJKU010000089">
    <property type="protein sequence ID" value="MBM6941243.1"/>
    <property type="molecule type" value="Genomic_DNA"/>
</dbReference>
<protein>
    <recommendedName>
        <fullName evidence="5">Lipoprotein</fullName>
    </recommendedName>
</protein>
<keyword evidence="4" id="KW-1185">Reference proteome</keyword>
<dbReference type="Proteomes" id="UP000785625">
    <property type="component" value="Unassembled WGS sequence"/>
</dbReference>
<organism evidence="3 4">
    <name type="scientific">Limosilactobacillus coleohominis</name>
    <dbReference type="NCBI Taxonomy" id="181675"/>
    <lineage>
        <taxon>Bacteria</taxon>
        <taxon>Bacillati</taxon>
        <taxon>Bacillota</taxon>
        <taxon>Bacilli</taxon>
        <taxon>Lactobacillales</taxon>
        <taxon>Lactobacillaceae</taxon>
        <taxon>Limosilactobacillus</taxon>
    </lineage>
</organism>
<sequence length="241" mass="26082">MKKGLIYKVALSTASLAMIFGLAGCGQKSSSNSSSSSAKSTQVTESAADKAYKKANDLITQKKYQKAYDLLDDVENQNKKVEYLEEDLDSYLDAREDYNKGDYQEAEAELPGMKSDSKPMKKAYKALRVKISKAINGEVETSTTQNKNSQSSKQSNSSVNSQSSSQKAANAAAAQATGENVVTNFANKMGFNKKGYGIIPVSKNGNTYRFEVRQNNADNSVANMVGIYEYNSSTGAVTKIA</sequence>
<evidence type="ECO:0000256" key="1">
    <source>
        <dbReference type="SAM" id="MobiDB-lite"/>
    </source>
</evidence>
<keyword evidence="2" id="KW-0732">Signal</keyword>
<evidence type="ECO:0008006" key="5">
    <source>
        <dbReference type="Google" id="ProtNLM"/>
    </source>
</evidence>
<dbReference type="PROSITE" id="PS51257">
    <property type="entry name" value="PROKAR_LIPOPROTEIN"/>
    <property type="match status" value="1"/>
</dbReference>
<feature type="region of interest" description="Disordered" evidence="1">
    <location>
        <begin position="138"/>
        <end position="171"/>
    </location>
</feature>
<feature type="chain" id="PRO_5046424421" description="Lipoprotein" evidence="2">
    <location>
        <begin position="24"/>
        <end position="241"/>
    </location>
</feature>